<protein>
    <submittedName>
        <fullName evidence="2">Uncharacterized protein</fullName>
    </submittedName>
</protein>
<dbReference type="Proteomes" id="UP001500305">
    <property type="component" value="Unassembled WGS sequence"/>
</dbReference>
<sequence length="125" mass="13094">MSSRGAPARAGEHSGAGQEVEWSGGAAGNGTWAGVGVEAVDDLDEADQLPGGCPRTPGSRRAGETTVIVHPDADSIFCTNRFAVRTDRLGCFGAVDESAQAPACVLDPGCYQALRPVRPKRWQER</sequence>
<accession>A0ABP5RJ88</accession>
<keyword evidence="3" id="KW-1185">Reference proteome</keyword>
<evidence type="ECO:0000313" key="2">
    <source>
        <dbReference type="EMBL" id="GAA2260954.1"/>
    </source>
</evidence>
<feature type="region of interest" description="Disordered" evidence="1">
    <location>
        <begin position="1"/>
        <end position="63"/>
    </location>
</feature>
<comment type="caution">
    <text evidence="2">The sequence shown here is derived from an EMBL/GenBank/DDBJ whole genome shotgun (WGS) entry which is preliminary data.</text>
</comment>
<evidence type="ECO:0000256" key="1">
    <source>
        <dbReference type="SAM" id="MobiDB-lite"/>
    </source>
</evidence>
<proteinExistence type="predicted"/>
<name>A0ABP5RJ88_9ACTN</name>
<gene>
    <name evidence="2" type="ORF">GCM10010430_51370</name>
</gene>
<organism evidence="2 3">
    <name type="scientific">Kitasatospora cystarginea</name>
    <dbReference type="NCBI Taxonomy" id="58350"/>
    <lineage>
        <taxon>Bacteria</taxon>
        <taxon>Bacillati</taxon>
        <taxon>Actinomycetota</taxon>
        <taxon>Actinomycetes</taxon>
        <taxon>Kitasatosporales</taxon>
        <taxon>Streptomycetaceae</taxon>
        <taxon>Kitasatospora</taxon>
    </lineage>
</organism>
<evidence type="ECO:0000313" key="3">
    <source>
        <dbReference type="Proteomes" id="UP001500305"/>
    </source>
</evidence>
<dbReference type="EMBL" id="BAAATR010000026">
    <property type="protein sequence ID" value="GAA2260954.1"/>
    <property type="molecule type" value="Genomic_DNA"/>
</dbReference>
<reference evidence="3" key="1">
    <citation type="journal article" date="2019" name="Int. J. Syst. Evol. Microbiol.">
        <title>The Global Catalogue of Microorganisms (GCM) 10K type strain sequencing project: providing services to taxonomists for standard genome sequencing and annotation.</title>
        <authorList>
            <consortium name="The Broad Institute Genomics Platform"/>
            <consortium name="The Broad Institute Genome Sequencing Center for Infectious Disease"/>
            <person name="Wu L."/>
            <person name="Ma J."/>
        </authorList>
    </citation>
    <scope>NUCLEOTIDE SEQUENCE [LARGE SCALE GENOMIC DNA]</scope>
    <source>
        <strain evidence="3">JCM 7356</strain>
    </source>
</reference>